<dbReference type="GeneID" id="9057373"/>
<reference evidence="2 3" key="1">
    <citation type="submission" date="2008-07" db="EMBL/GenBank/DDBJ databases">
        <authorList>
            <person name="El-Sayed N."/>
            <person name="Caler E."/>
            <person name="Inman J."/>
            <person name="Amedeo P."/>
            <person name="Hass B."/>
            <person name="Wortman J."/>
        </authorList>
    </citation>
    <scope>NUCLEOTIDE SEQUENCE [LARGE SCALE GENOMIC DNA]</scope>
    <source>
        <strain evidence="3">ATCC 50983 / TXsc</strain>
    </source>
</reference>
<dbReference type="RefSeq" id="XP_002780531.1">
    <property type="nucleotide sequence ID" value="XM_002780485.1"/>
</dbReference>
<organism evidence="3">
    <name type="scientific">Perkinsus marinus (strain ATCC 50983 / TXsc)</name>
    <dbReference type="NCBI Taxonomy" id="423536"/>
    <lineage>
        <taxon>Eukaryota</taxon>
        <taxon>Sar</taxon>
        <taxon>Alveolata</taxon>
        <taxon>Perkinsozoa</taxon>
        <taxon>Perkinsea</taxon>
        <taxon>Perkinsida</taxon>
        <taxon>Perkinsidae</taxon>
        <taxon>Perkinsus</taxon>
    </lineage>
</organism>
<sequence>MRIMILLVLMCAFASLIDGSVELRRAAAIPISYPSGCTGAHKPASEPFCAVGTIDQSDVFKLNMTVYIFDIDDPTKSVYFHIESATTSGGPLIEPAGLNITGGGRAKVMGLDIGPIVYTGYMSAVTVGDGRGKYDPSTDTWTADIKVQAQVELYQFGKRTFYLFMSNVFAASNDLIFGVDLGVVLQKQWGNPVMNITMTFIFNLNSKMDDMYTWDLFGQYQWRIWGPFSPPDRYTTVFIDKEFQILST</sequence>
<feature type="chain" id="PRO_5002954056" evidence="1">
    <location>
        <begin position="20"/>
        <end position="248"/>
    </location>
</feature>
<evidence type="ECO:0000256" key="1">
    <source>
        <dbReference type="SAM" id="SignalP"/>
    </source>
</evidence>
<dbReference type="Proteomes" id="UP000007800">
    <property type="component" value="Unassembled WGS sequence"/>
</dbReference>
<accession>C5KSX6</accession>
<keyword evidence="1" id="KW-0732">Signal</keyword>
<evidence type="ECO:0000313" key="2">
    <source>
        <dbReference type="EMBL" id="EER12326.1"/>
    </source>
</evidence>
<gene>
    <name evidence="2" type="ORF">Pmar_PMAR001123</name>
</gene>
<keyword evidence="3" id="KW-1185">Reference proteome</keyword>
<proteinExistence type="predicted"/>
<dbReference type="AlphaFoldDB" id="C5KSX6"/>
<name>C5KSX6_PERM5</name>
<evidence type="ECO:0000313" key="3">
    <source>
        <dbReference type="Proteomes" id="UP000007800"/>
    </source>
</evidence>
<dbReference type="EMBL" id="GG676168">
    <property type="protein sequence ID" value="EER12326.1"/>
    <property type="molecule type" value="Genomic_DNA"/>
</dbReference>
<dbReference type="InParanoid" id="C5KSX6"/>
<protein>
    <submittedName>
        <fullName evidence="2">Uncharacterized protein</fullName>
    </submittedName>
</protein>
<feature type="signal peptide" evidence="1">
    <location>
        <begin position="1"/>
        <end position="19"/>
    </location>
</feature>